<name>A0AAX6F0M5_IRIPA</name>
<dbReference type="PANTHER" id="PTHR47719:SF2">
    <property type="entry name" value="SKP1-INTERACTING PARTNER 15"/>
    <property type="match status" value="1"/>
</dbReference>
<protein>
    <recommendedName>
        <fullName evidence="1">F-box domain-containing protein</fullName>
    </recommendedName>
</protein>
<sequence length="385" mass="41919">MPGESGAPLVPSPPPPILLLPHDALLKILSLLPLRQLVLCRLVCRPFRDSLSSPPVTPPLPLLSFRYSHPHFLLSYDPASSSHLRFPLDFLPFPSASPVTSCNSLVYLWASSSDDILTPNPDPHPKPSKSLVVANPVTRNFKILPRLGSAWSRHGTVLAGPGGAVVVLVELAALYFSPQSTHWRKFSLNLPSKPRSPVLIGDGSIYTLCDVGAPWRSQWKMFRVRVEELGSGWGLVERDGWGDVFDALKRPRLVRGGGDGEVLMIGGLRSGFAVDSPCSTVMILRLDLGRMEWEEAGKMPMEMYKCFATAAPGGSGGQGGGNNKVKVFGGEGRVWFSGRRVSGRMAMWEEEKVGGGSWRWVEGIPGYGDGVYRGFVYNAGFTEIP</sequence>
<evidence type="ECO:0000259" key="1">
    <source>
        <dbReference type="PROSITE" id="PS50181"/>
    </source>
</evidence>
<dbReference type="InterPro" id="IPR036047">
    <property type="entry name" value="F-box-like_dom_sf"/>
</dbReference>
<gene>
    <name evidence="2" type="ORF">M6B38_159520</name>
    <name evidence="3" type="ORF">M6B38_398575</name>
</gene>
<dbReference type="EMBL" id="JANAVB010032651">
    <property type="protein sequence ID" value="KAJ6809952.1"/>
    <property type="molecule type" value="Genomic_DNA"/>
</dbReference>
<dbReference type="Proteomes" id="UP001140949">
    <property type="component" value="Unassembled WGS sequence"/>
</dbReference>
<proteinExistence type="predicted"/>
<accession>A0AAX6F0M5</accession>
<dbReference type="SUPFAM" id="SSF50965">
    <property type="entry name" value="Galactose oxidase, central domain"/>
    <property type="match status" value="1"/>
</dbReference>
<dbReference type="InterPro" id="IPR011043">
    <property type="entry name" value="Gal_Oxase/kelch_b-propeller"/>
</dbReference>
<keyword evidence="4" id="KW-1185">Reference proteome</keyword>
<dbReference type="EMBL" id="JANAVB010025800">
    <property type="protein sequence ID" value="KAJ6819950.1"/>
    <property type="molecule type" value="Genomic_DNA"/>
</dbReference>
<organism evidence="2 4">
    <name type="scientific">Iris pallida</name>
    <name type="common">Sweet iris</name>
    <dbReference type="NCBI Taxonomy" id="29817"/>
    <lineage>
        <taxon>Eukaryota</taxon>
        <taxon>Viridiplantae</taxon>
        <taxon>Streptophyta</taxon>
        <taxon>Embryophyta</taxon>
        <taxon>Tracheophyta</taxon>
        <taxon>Spermatophyta</taxon>
        <taxon>Magnoliopsida</taxon>
        <taxon>Liliopsida</taxon>
        <taxon>Asparagales</taxon>
        <taxon>Iridaceae</taxon>
        <taxon>Iridoideae</taxon>
        <taxon>Irideae</taxon>
        <taxon>Iris</taxon>
    </lineage>
</organism>
<dbReference type="PANTHER" id="PTHR47719">
    <property type="entry name" value="SKP1-INTERACTING PARTNER 15"/>
    <property type="match status" value="1"/>
</dbReference>
<feature type="domain" description="F-box" evidence="1">
    <location>
        <begin position="14"/>
        <end position="60"/>
    </location>
</feature>
<dbReference type="SUPFAM" id="SSF81383">
    <property type="entry name" value="F-box domain"/>
    <property type="match status" value="1"/>
</dbReference>
<dbReference type="Gene3D" id="1.20.1280.50">
    <property type="match status" value="1"/>
</dbReference>
<comment type="caution">
    <text evidence="2">The sequence shown here is derived from an EMBL/GenBank/DDBJ whole genome shotgun (WGS) entry which is preliminary data.</text>
</comment>
<dbReference type="InterPro" id="IPR001810">
    <property type="entry name" value="F-box_dom"/>
</dbReference>
<dbReference type="AlphaFoldDB" id="A0AAX6F0M5"/>
<evidence type="ECO:0000313" key="4">
    <source>
        <dbReference type="Proteomes" id="UP001140949"/>
    </source>
</evidence>
<dbReference type="PROSITE" id="PS50181">
    <property type="entry name" value="FBOX"/>
    <property type="match status" value="1"/>
</dbReference>
<dbReference type="Pfam" id="PF00646">
    <property type="entry name" value="F-box"/>
    <property type="match status" value="1"/>
</dbReference>
<dbReference type="SMART" id="SM00256">
    <property type="entry name" value="FBOX"/>
    <property type="match status" value="1"/>
</dbReference>
<evidence type="ECO:0000313" key="3">
    <source>
        <dbReference type="EMBL" id="KAJ6819950.1"/>
    </source>
</evidence>
<reference evidence="2" key="2">
    <citation type="submission" date="2023-04" db="EMBL/GenBank/DDBJ databases">
        <authorList>
            <person name="Bruccoleri R.E."/>
            <person name="Oakeley E.J."/>
            <person name="Faust A.-M."/>
            <person name="Dessus-Babus S."/>
            <person name="Altorfer M."/>
            <person name="Burckhardt D."/>
            <person name="Oertli M."/>
            <person name="Naumann U."/>
            <person name="Petersen F."/>
            <person name="Wong J."/>
        </authorList>
    </citation>
    <scope>NUCLEOTIDE SEQUENCE</scope>
    <source>
        <strain evidence="2">GSM-AAB239-AS_SAM_17_03QT</strain>
        <tissue evidence="2">Leaf</tissue>
    </source>
</reference>
<evidence type="ECO:0000313" key="2">
    <source>
        <dbReference type="EMBL" id="KAJ6809952.1"/>
    </source>
</evidence>
<reference evidence="2" key="1">
    <citation type="journal article" date="2023" name="GigaByte">
        <title>Genome assembly of the bearded iris, Iris pallida Lam.</title>
        <authorList>
            <person name="Bruccoleri R.E."/>
            <person name="Oakeley E.J."/>
            <person name="Faust A.M.E."/>
            <person name="Altorfer M."/>
            <person name="Dessus-Babus S."/>
            <person name="Burckhardt D."/>
            <person name="Oertli M."/>
            <person name="Naumann U."/>
            <person name="Petersen F."/>
            <person name="Wong J."/>
        </authorList>
    </citation>
    <scope>NUCLEOTIDE SEQUENCE</scope>
    <source>
        <strain evidence="2">GSM-AAB239-AS_SAM_17_03QT</strain>
    </source>
</reference>